<comment type="subcellular location">
    <subcellularLocation>
        <location evidence="1">Membrane</location>
        <topology evidence="1">Multi-pass membrane protein</topology>
    </subcellularLocation>
</comment>
<dbReference type="PANTHER" id="PTHR23506:SF23">
    <property type="entry name" value="GH10249P"/>
    <property type="match status" value="1"/>
</dbReference>
<dbReference type="InterPro" id="IPR036259">
    <property type="entry name" value="MFS_trans_sf"/>
</dbReference>
<dbReference type="EMBL" id="KV921272">
    <property type="protein sequence ID" value="ORE21929.1"/>
    <property type="molecule type" value="Genomic_DNA"/>
</dbReference>
<accession>A0A1X0SCI6</accession>
<evidence type="ECO:0000256" key="2">
    <source>
        <dbReference type="ARBA" id="ARBA00022448"/>
    </source>
</evidence>
<dbReference type="PANTHER" id="PTHR23506">
    <property type="entry name" value="GH10249P"/>
    <property type="match status" value="1"/>
</dbReference>
<protein>
    <submittedName>
        <fullName evidence="8">MFS general substrate transporter</fullName>
    </submittedName>
</protein>
<dbReference type="VEuPathDB" id="FungiDB:BCV72DRAFT_228221"/>
<reference evidence="8 9" key="1">
    <citation type="journal article" date="2016" name="Proc. Natl. Acad. Sci. U.S.A.">
        <title>Lipid metabolic changes in an early divergent fungus govern the establishment of a mutualistic symbiosis with endobacteria.</title>
        <authorList>
            <person name="Lastovetsky O.A."/>
            <person name="Gaspar M.L."/>
            <person name="Mondo S.J."/>
            <person name="LaButti K.M."/>
            <person name="Sandor L."/>
            <person name="Grigoriev I.V."/>
            <person name="Henry S.A."/>
            <person name="Pawlowska T.E."/>
        </authorList>
    </citation>
    <scope>NUCLEOTIDE SEQUENCE [LARGE SCALE GENOMIC DNA]</scope>
    <source>
        <strain evidence="8 9">ATCC 11559</strain>
    </source>
</reference>
<evidence type="ECO:0000259" key="7">
    <source>
        <dbReference type="PROSITE" id="PS50850"/>
    </source>
</evidence>
<dbReference type="InterPro" id="IPR050930">
    <property type="entry name" value="MFS_Vesicular_Transporter"/>
</dbReference>
<keyword evidence="5 6" id="KW-0472">Membrane</keyword>
<dbReference type="GO" id="GO:0022857">
    <property type="term" value="F:transmembrane transporter activity"/>
    <property type="evidence" value="ECO:0007669"/>
    <property type="project" value="InterPro"/>
</dbReference>
<dbReference type="SUPFAM" id="SSF103473">
    <property type="entry name" value="MFS general substrate transporter"/>
    <property type="match status" value="1"/>
</dbReference>
<evidence type="ECO:0000313" key="8">
    <source>
        <dbReference type="EMBL" id="ORE21929.1"/>
    </source>
</evidence>
<evidence type="ECO:0000313" key="9">
    <source>
        <dbReference type="Proteomes" id="UP000242381"/>
    </source>
</evidence>
<proteinExistence type="predicted"/>
<dbReference type="Pfam" id="PF07690">
    <property type="entry name" value="MFS_1"/>
    <property type="match status" value="1"/>
</dbReference>
<feature type="transmembrane region" description="Helical" evidence="6">
    <location>
        <begin position="121"/>
        <end position="145"/>
    </location>
</feature>
<feature type="transmembrane region" description="Helical" evidence="6">
    <location>
        <begin position="30"/>
        <end position="47"/>
    </location>
</feature>
<organism evidence="8 9">
    <name type="scientific">Rhizopus microsporus</name>
    <dbReference type="NCBI Taxonomy" id="58291"/>
    <lineage>
        <taxon>Eukaryota</taxon>
        <taxon>Fungi</taxon>
        <taxon>Fungi incertae sedis</taxon>
        <taxon>Mucoromycota</taxon>
        <taxon>Mucoromycotina</taxon>
        <taxon>Mucoromycetes</taxon>
        <taxon>Mucorales</taxon>
        <taxon>Mucorineae</taxon>
        <taxon>Rhizopodaceae</taxon>
        <taxon>Rhizopus</taxon>
    </lineage>
</organism>
<feature type="transmembrane region" description="Helical" evidence="6">
    <location>
        <begin position="242"/>
        <end position="262"/>
    </location>
</feature>
<gene>
    <name evidence="8" type="ORF">BCV71DRAFT_273040</name>
</gene>
<dbReference type="PROSITE" id="PS50850">
    <property type="entry name" value="MFS"/>
    <property type="match status" value="1"/>
</dbReference>
<feature type="transmembrane region" description="Helical" evidence="6">
    <location>
        <begin position="204"/>
        <end position="221"/>
    </location>
</feature>
<dbReference type="AlphaFoldDB" id="A0A1X0SCI6"/>
<keyword evidence="4 6" id="KW-1133">Transmembrane helix</keyword>
<evidence type="ECO:0000256" key="6">
    <source>
        <dbReference type="SAM" id="Phobius"/>
    </source>
</evidence>
<feature type="transmembrane region" description="Helical" evidence="6">
    <location>
        <begin position="91"/>
        <end position="109"/>
    </location>
</feature>
<feature type="transmembrane region" description="Helical" evidence="6">
    <location>
        <begin position="59"/>
        <end position="79"/>
    </location>
</feature>
<evidence type="ECO:0000256" key="4">
    <source>
        <dbReference type="ARBA" id="ARBA00022989"/>
    </source>
</evidence>
<evidence type="ECO:0000256" key="5">
    <source>
        <dbReference type="ARBA" id="ARBA00023136"/>
    </source>
</evidence>
<evidence type="ECO:0000256" key="1">
    <source>
        <dbReference type="ARBA" id="ARBA00004141"/>
    </source>
</evidence>
<sequence length="288" mass="31948">MTPDVTASNLYQILSTSITDSASRKSSTSLIMFSVDTIVGSVIFGYLGDDKIKHRRPLLMFSVFWLVLSTVLFMFGNVFQMLQLARLIQGLSNLCIWIMGMCLIVDMFPTNKVGKQVNPNCSLLSILLICQAGIIVAAHSFGFLIGPPKNPSECLNPGRLDEMNELTFSTVDSERSIYDNQEQSVETEKGRRMTYLKLFQHNRLLNTTLMALLQGFVIAGLDNSLTIRLASEWKYTSGQIGLIFIARVIPTFISAPFAGIIADRYGSKVIVCPSEFPVNLLSEALLLL</sequence>
<keyword evidence="3 6" id="KW-0812">Transmembrane</keyword>
<dbReference type="Proteomes" id="UP000242381">
    <property type="component" value="Unassembled WGS sequence"/>
</dbReference>
<keyword evidence="2" id="KW-0813">Transport</keyword>
<name>A0A1X0SCI6_RHIZD</name>
<dbReference type="InterPro" id="IPR011701">
    <property type="entry name" value="MFS"/>
</dbReference>
<dbReference type="GO" id="GO:0016020">
    <property type="term" value="C:membrane"/>
    <property type="evidence" value="ECO:0007669"/>
    <property type="project" value="UniProtKB-SubCell"/>
</dbReference>
<dbReference type="Gene3D" id="1.20.1250.20">
    <property type="entry name" value="MFS general substrate transporter like domains"/>
    <property type="match status" value="2"/>
</dbReference>
<evidence type="ECO:0000256" key="3">
    <source>
        <dbReference type="ARBA" id="ARBA00022692"/>
    </source>
</evidence>
<dbReference type="InterPro" id="IPR020846">
    <property type="entry name" value="MFS_dom"/>
</dbReference>
<feature type="domain" description="Major facilitator superfamily (MFS) profile" evidence="7">
    <location>
        <begin position="203"/>
        <end position="288"/>
    </location>
</feature>